<dbReference type="Proteomes" id="UP000309997">
    <property type="component" value="Unassembled WGS sequence"/>
</dbReference>
<evidence type="ECO:0000313" key="1">
    <source>
        <dbReference type="EMBL" id="KAL3574783.1"/>
    </source>
</evidence>
<gene>
    <name evidence="1" type="ORF">D5086_022884</name>
</gene>
<sequence>MDLYSSLLNKLLLYRSQPGQQTEKEASPSGPMKTLLLRWLHHDVNELKEMFLILAQNLPLTNFVAHSNLFPGFFILFSYFRARFKIAMVKNVMTVWSIFHLRLWVFLRVEKGLKVALEASIGSEHCCLRAKISFPAVSASGCGAEEVFITLQK</sequence>
<name>A0ACC4B870_POPAL</name>
<protein>
    <submittedName>
        <fullName evidence="1">Uncharacterized protein</fullName>
    </submittedName>
</protein>
<reference evidence="1 2" key="1">
    <citation type="journal article" date="2024" name="Plant Biotechnol. J.">
        <title>Genome and CRISPR/Cas9 system of a widespread forest tree (Populus alba) in the world.</title>
        <authorList>
            <person name="Liu Y.J."/>
            <person name="Jiang P.F."/>
            <person name="Han X.M."/>
            <person name="Li X.Y."/>
            <person name="Wang H.M."/>
            <person name="Wang Y.J."/>
            <person name="Wang X.X."/>
            <person name="Zeng Q.Y."/>
        </authorList>
    </citation>
    <scope>NUCLEOTIDE SEQUENCE [LARGE SCALE GENOMIC DNA]</scope>
    <source>
        <strain evidence="2">cv. PAL-ZL1</strain>
    </source>
</reference>
<keyword evidence="2" id="KW-1185">Reference proteome</keyword>
<comment type="caution">
    <text evidence="1">The sequence shown here is derived from an EMBL/GenBank/DDBJ whole genome shotgun (WGS) entry which is preliminary data.</text>
</comment>
<proteinExistence type="predicted"/>
<dbReference type="EMBL" id="RCHU02000012">
    <property type="protein sequence ID" value="KAL3574783.1"/>
    <property type="molecule type" value="Genomic_DNA"/>
</dbReference>
<organism evidence="1 2">
    <name type="scientific">Populus alba</name>
    <name type="common">White poplar</name>
    <dbReference type="NCBI Taxonomy" id="43335"/>
    <lineage>
        <taxon>Eukaryota</taxon>
        <taxon>Viridiplantae</taxon>
        <taxon>Streptophyta</taxon>
        <taxon>Embryophyta</taxon>
        <taxon>Tracheophyta</taxon>
        <taxon>Spermatophyta</taxon>
        <taxon>Magnoliopsida</taxon>
        <taxon>eudicotyledons</taxon>
        <taxon>Gunneridae</taxon>
        <taxon>Pentapetalae</taxon>
        <taxon>rosids</taxon>
        <taxon>fabids</taxon>
        <taxon>Malpighiales</taxon>
        <taxon>Salicaceae</taxon>
        <taxon>Saliceae</taxon>
        <taxon>Populus</taxon>
    </lineage>
</organism>
<evidence type="ECO:0000313" key="2">
    <source>
        <dbReference type="Proteomes" id="UP000309997"/>
    </source>
</evidence>
<accession>A0ACC4B870</accession>